<accession>U7QAH4</accession>
<dbReference type="Proteomes" id="UP000017127">
    <property type="component" value="Unassembled WGS sequence"/>
</dbReference>
<dbReference type="EMBL" id="AUZM01000133">
    <property type="protein sequence ID" value="ERT04020.1"/>
    <property type="molecule type" value="Genomic_DNA"/>
</dbReference>
<dbReference type="RefSeq" id="WP_023069700.1">
    <property type="nucleotide sequence ID" value="NZ_AUZM01000133.1"/>
</dbReference>
<keyword evidence="2" id="KW-1185">Reference proteome</keyword>
<comment type="caution">
    <text evidence="1">The sequence shown here is derived from an EMBL/GenBank/DDBJ whole genome shotgun (WGS) entry which is preliminary data.</text>
</comment>
<dbReference type="AlphaFoldDB" id="U7QAH4"/>
<name>U7QAH4_9CYAN</name>
<reference evidence="1 2" key="1">
    <citation type="journal article" date="2013" name="Front. Microbiol.">
        <title>Comparative genomic analyses of the cyanobacterium, Lyngbya aestuarii BL J, a powerful hydrogen producer.</title>
        <authorList>
            <person name="Kothari A."/>
            <person name="Vaughn M."/>
            <person name="Garcia-Pichel F."/>
        </authorList>
    </citation>
    <scope>NUCLEOTIDE SEQUENCE [LARGE SCALE GENOMIC DNA]</scope>
    <source>
        <strain evidence="1 2">BL J</strain>
    </source>
</reference>
<proteinExistence type="predicted"/>
<protein>
    <submittedName>
        <fullName evidence="1">Uncharacterized protein</fullName>
    </submittedName>
</protein>
<sequence>MNSNIILGRFRVCRKCLRGKAIAEANINRGVFLADMVEYRIKPKLRVS</sequence>
<organism evidence="1 2">
    <name type="scientific">Lyngbya aestuarii BL J</name>
    <dbReference type="NCBI Taxonomy" id="1348334"/>
    <lineage>
        <taxon>Bacteria</taxon>
        <taxon>Bacillati</taxon>
        <taxon>Cyanobacteriota</taxon>
        <taxon>Cyanophyceae</taxon>
        <taxon>Oscillatoriophycideae</taxon>
        <taxon>Oscillatoriales</taxon>
        <taxon>Microcoleaceae</taxon>
        <taxon>Lyngbya</taxon>
    </lineage>
</organism>
<evidence type="ECO:0000313" key="1">
    <source>
        <dbReference type="EMBL" id="ERT04020.1"/>
    </source>
</evidence>
<gene>
    <name evidence="1" type="ORF">M595_6037</name>
</gene>
<evidence type="ECO:0000313" key="2">
    <source>
        <dbReference type="Proteomes" id="UP000017127"/>
    </source>
</evidence>